<evidence type="ECO:0000256" key="13">
    <source>
        <dbReference type="ARBA" id="ARBA00023125"/>
    </source>
</evidence>
<evidence type="ECO:0000256" key="11">
    <source>
        <dbReference type="ARBA" id="ARBA00022840"/>
    </source>
</evidence>
<name>A0A538TAE3_UNCEI</name>
<dbReference type="AlphaFoldDB" id="A0A538TAE3"/>
<dbReference type="GO" id="GO:0006298">
    <property type="term" value="P:mismatch repair"/>
    <property type="evidence" value="ECO:0007669"/>
    <property type="project" value="InterPro"/>
</dbReference>
<reference evidence="18 19" key="1">
    <citation type="journal article" date="2019" name="Nat. Microbiol.">
        <title>Mediterranean grassland soil C-N compound turnover is dependent on rainfall and depth, and is mediated by genomically divergent microorganisms.</title>
        <authorList>
            <person name="Diamond S."/>
            <person name="Andeer P.F."/>
            <person name="Li Z."/>
            <person name="Crits-Christoph A."/>
            <person name="Burstein D."/>
            <person name="Anantharaman K."/>
            <person name="Lane K.R."/>
            <person name="Thomas B.C."/>
            <person name="Pan C."/>
            <person name="Northen T.R."/>
            <person name="Banfield J.F."/>
        </authorList>
    </citation>
    <scope>NUCLEOTIDE SEQUENCE [LARGE SCALE GENOMIC DNA]</scope>
    <source>
        <strain evidence="18">WS_2</strain>
    </source>
</reference>
<feature type="compositionally biased region" description="Basic and acidic residues" evidence="16">
    <location>
        <begin position="140"/>
        <end position="150"/>
    </location>
</feature>
<keyword evidence="3" id="KW-0639">Primosome</keyword>
<dbReference type="SUPFAM" id="SSF57783">
    <property type="entry name" value="Zinc beta-ribbon"/>
    <property type="match status" value="1"/>
</dbReference>
<evidence type="ECO:0000256" key="15">
    <source>
        <dbReference type="SAM" id="Coils"/>
    </source>
</evidence>
<evidence type="ECO:0000256" key="14">
    <source>
        <dbReference type="ARBA" id="ARBA00023163"/>
    </source>
</evidence>
<dbReference type="Proteomes" id="UP000317716">
    <property type="component" value="Unassembled WGS sequence"/>
</dbReference>
<dbReference type="PROSITE" id="PS00486">
    <property type="entry name" value="DNA_MISMATCH_REPAIR_2"/>
    <property type="match status" value="1"/>
</dbReference>
<evidence type="ECO:0000256" key="1">
    <source>
        <dbReference type="ARBA" id="ARBA00001947"/>
    </source>
</evidence>
<feature type="compositionally biased region" description="Basic residues" evidence="16">
    <location>
        <begin position="732"/>
        <end position="743"/>
    </location>
</feature>
<dbReference type="InterPro" id="IPR000432">
    <property type="entry name" value="DNA_mismatch_repair_MutS_C"/>
</dbReference>
<feature type="compositionally biased region" description="Low complexity" evidence="16">
    <location>
        <begin position="777"/>
        <end position="793"/>
    </location>
</feature>
<dbReference type="GO" id="GO:0008270">
    <property type="term" value="F:zinc ion binding"/>
    <property type="evidence" value="ECO:0007669"/>
    <property type="project" value="UniProtKB-KW"/>
</dbReference>
<dbReference type="Gene3D" id="3.40.50.300">
    <property type="entry name" value="P-loop containing nucleotide triphosphate hydrolases"/>
    <property type="match status" value="1"/>
</dbReference>
<dbReference type="InterPro" id="IPR045076">
    <property type="entry name" value="MutS"/>
</dbReference>
<dbReference type="GO" id="GO:0140664">
    <property type="term" value="F:ATP-dependent DNA damage sensor activity"/>
    <property type="evidence" value="ECO:0007669"/>
    <property type="project" value="InterPro"/>
</dbReference>
<comment type="caution">
    <text evidence="18">The sequence shown here is derived from an EMBL/GenBank/DDBJ whole genome shotgun (WGS) entry which is preliminary data.</text>
</comment>
<dbReference type="EMBL" id="VBOS01000017">
    <property type="protein sequence ID" value="TMQ60547.1"/>
    <property type="molecule type" value="Genomic_DNA"/>
</dbReference>
<evidence type="ECO:0000313" key="19">
    <source>
        <dbReference type="Proteomes" id="UP000317716"/>
    </source>
</evidence>
<dbReference type="GO" id="GO:1990077">
    <property type="term" value="C:primosome complex"/>
    <property type="evidence" value="ECO:0007669"/>
    <property type="project" value="UniProtKB-KW"/>
</dbReference>
<dbReference type="GO" id="GO:0004519">
    <property type="term" value="F:endonuclease activity"/>
    <property type="evidence" value="ECO:0007669"/>
    <property type="project" value="InterPro"/>
</dbReference>
<dbReference type="InterPro" id="IPR036977">
    <property type="entry name" value="DNA_primase_Znf_CHC2"/>
</dbReference>
<dbReference type="SMART" id="SM00534">
    <property type="entry name" value="MUTSac"/>
    <property type="match status" value="1"/>
</dbReference>
<protein>
    <recommendedName>
        <fullName evidence="17">DNA mismatch repair proteins mutS family domain-containing protein</fullName>
    </recommendedName>
</protein>
<accession>A0A538TAE3</accession>
<keyword evidence="11" id="KW-0067">ATP-binding</keyword>
<evidence type="ECO:0000256" key="12">
    <source>
        <dbReference type="ARBA" id="ARBA00022842"/>
    </source>
</evidence>
<evidence type="ECO:0000256" key="2">
    <source>
        <dbReference type="ARBA" id="ARBA00022478"/>
    </source>
</evidence>
<gene>
    <name evidence="18" type="ORF">E6K72_00520</name>
</gene>
<keyword evidence="9" id="KW-0863">Zinc-finger</keyword>
<feature type="region of interest" description="Disordered" evidence="16">
    <location>
        <begin position="692"/>
        <end position="793"/>
    </location>
</feature>
<feature type="coiled-coil region" evidence="15">
    <location>
        <begin position="227"/>
        <end position="261"/>
    </location>
</feature>
<keyword evidence="14" id="KW-0804">Transcription</keyword>
<keyword evidence="12" id="KW-0460">Magnesium</keyword>
<evidence type="ECO:0000256" key="16">
    <source>
        <dbReference type="SAM" id="MobiDB-lite"/>
    </source>
</evidence>
<dbReference type="GO" id="GO:0045910">
    <property type="term" value="P:negative regulation of DNA recombination"/>
    <property type="evidence" value="ECO:0007669"/>
    <property type="project" value="InterPro"/>
</dbReference>
<dbReference type="Pfam" id="PF00488">
    <property type="entry name" value="MutS_V"/>
    <property type="match status" value="1"/>
</dbReference>
<keyword evidence="2" id="KW-0240">DNA-directed RNA polymerase</keyword>
<evidence type="ECO:0000259" key="17">
    <source>
        <dbReference type="PROSITE" id="PS00486"/>
    </source>
</evidence>
<dbReference type="InterPro" id="IPR002694">
    <property type="entry name" value="Znf_CHC2"/>
</dbReference>
<dbReference type="GO" id="GO:0000428">
    <property type="term" value="C:DNA-directed RNA polymerase complex"/>
    <property type="evidence" value="ECO:0007669"/>
    <property type="project" value="UniProtKB-KW"/>
</dbReference>
<dbReference type="InterPro" id="IPR005747">
    <property type="entry name" value="MutS2"/>
</dbReference>
<dbReference type="GO" id="GO:0005524">
    <property type="term" value="F:ATP binding"/>
    <property type="evidence" value="ECO:0007669"/>
    <property type="project" value="UniProtKB-KW"/>
</dbReference>
<evidence type="ECO:0000256" key="9">
    <source>
        <dbReference type="ARBA" id="ARBA00022771"/>
    </source>
</evidence>
<dbReference type="Gene3D" id="3.90.980.10">
    <property type="entry name" value="DNA primase, catalytic core, N-terminal domain"/>
    <property type="match status" value="1"/>
</dbReference>
<keyword evidence="6" id="KW-0235">DNA replication</keyword>
<keyword evidence="13" id="KW-0238">DNA-binding</keyword>
<dbReference type="PANTHER" id="PTHR48466">
    <property type="entry name" value="OS10G0509000 PROTEIN-RELATED"/>
    <property type="match status" value="1"/>
</dbReference>
<comment type="cofactor">
    <cofactor evidence="1">
        <name>Zn(2+)</name>
        <dbReference type="ChEBI" id="CHEBI:29105"/>
    </cofactor>
</comment>
<evidence type="ECO:0000256" key="6">
    <source>
        <dbReference type="ARBA" id="ARBA00022705"/>
    </source>
</evidence>
<dbReference type="GO" id="GO:0006269">
    <property type="term" value="P:DNA replication, synthesis of primer"/>
    <property type="evidence" value="ECO:0007669"/>
    <property type="project" value="UniProtKB-KW"/>
</dbReference>
<dbReference type="FunFam" id="3.90.580.10:FF:000001">
    <property type="entry name" value="DNA primase"/>
    <property type="match status" value="1"/>
</dbReference>
<dbReference type="GO" id="GO:0030983">
    <property type="term" value="F:mismatched DNA binding"/>
    <property type="evidence" value="ECO:0007669"/>
    <property type="project" value="InterPro"/>
</dbReference>
<evidence type="ECO:0000256" key="7">
    <source>
        <dbReference type="ARBA" id="ARBA00022723"/>
    </source>
</evidence>
<feature type="coiled-coil region" evidence="15">
    <location>
        <begin position="528"/>
        <end position="584"/>
    </location>
</feature>
<evidence type="ECO:0000256" key="8">
    <source>
        <dbReference type="ARBA" id="ARBA00022741"/>
    </source>
</evidence>
<keyword evidence="4" id="KW-0808">Transferase</keyword>
<feature type="domain" description="DNA mismatch repair proteins mutS family" evidence="17">
    <location>
        <begin position="412"/>
        <end position="428"/>
    </location>
</feature>
<keyword evidence="15" id="KW-0175">Coiled coil</keyword>
<evidence type="ECO:0000256" key="10">
    <source>
        <dbReference type="ARBA" id="ARBA00022833"/>
    </source>
</evidence>
<dbReference type="Pfam" id="PF08275">
    <property type="entry name" value="DNAG_N"/>
    <property type="match status" value="1"/>
</dbReference>
<feature type="region of interest" description="Disordered" evidence="16">
    <location>
        <begin position="140"/>
        <end position="162"/>
    </location>
</feature>
<dbReference type="SUPFAM" id="SSF52540">
    <property type="entry name" value="P-loop containing nucleoside triphosphate hydrolases"/>
    <property type="match status" value="1"/>
</dbReference>
<dbReference type="InterPro" id="IPR037068">
    <property type="entry name" value="DNA_primase_core_N_sf"/>
</dbReference>
<dbReference type="InterPro" id="IPR013264">
    <property type="entry name" value="DNAG_N"/>
</dbReference>
<dbReference type="PANTHER" id="PTHR48466:SF2">
    <property type="entry name" value="OS10G0509000 PROTEIN"/>
    <property type="match status" value="1"/>
</dbReference>
<evidence type="ECO:0000256" key="4">
    <source>
        <dbReference type="ARBA" id="ARBA00022679"/>
    </source>
</evidence>
<keyword evidence="10" id="KW-0862">Zinc</keyword>
<dbReference type="SMART" id="SM00400">
    <property type="entry name" value="ZnF_CHCC"/>
    <property type="match status" value="1"/>
</dbReference>
<keyword evidence="5" id="KW-0548">Nucleotidyltransferase</keyword>
<evidence type="ECO:0000256" key="3">
    <source>
        <dbReference type="ARBA" id="ARBA00022515"/>
    </source>
</evidence>
<proteinExistence type="predicted"/>
<dbReference type="Pfam" id="PF01807">
    <property type="entry name" value="Zn_ribbon_DnaG"/>
    <property type="match status" value="1"/>
</dbReference>
<sequence length="1027" mass="109471">MTAAIAAHAECPRAAAGLAGWRPLADREERRRENALLAEAIRRNGEPGPWCFTGRGELMLRLDPETGEGLDGPGLLEVLSWLEAAHATREAWREAESESRAPGTVSGAAAGATPGAFARCPGLAARAGALPRLDGLRTRLGKSLEPDGRPSDAASPALARARRALAEGERDLERKLERWARGFGEGSYVTRHAERFVALVPAAGFPRRRGIVHDVSGSGQSLFVEPLEACEENNRLMELRAEAAAEERRVLRELAEAVRAETAGLAATEEVLVHLDTLRARARWAGEIGGVALDPGAARLRLDGARHPLLAQGERRSAVVPLDITLGPDERLLVVSGPNMGGKTVLLKTVGLCVVLGHAALPVPAREGSELPEISCVVADLGDEQSVDQGLSTFAAHLRSLAEMADKASPTSLLLCDELGAGTDPDEGASLGRALIEHFAARLAWGVITTHLGTLKRAPAEVPGVCGGSLEFDHATLTPRYRFLPGVPGASHALEVAERLEFPPALLERARHLTPESTREVERLIASLHGARRRMDEETARLEAARAAADAAAETNRAAAAATRDELKDLRRRLTSESDALLARARELWQTVQRESRREEKRRMGAGELRAGIEAVEAESEALRRAAAAAAGESAGALAERPIEAGTLAVGQRVRVADLGIEAEVATLPDAEGKLTLRRGSWNIQSHVSRLAAGGGAVARGRPAGQGDGRRAARARPGDGPGAHARADRVAHHSRRGPRRLAGRGRAPLDRSPAGGFAAPGSGGGRRARRDDREAPMSGAMARGAVSGARAGARGADDWVERVRAASDIVEVVRQTISLKRVGRNWTGLCPFHKEKTPSFSVHAERQFYHCFSCKAGGDVFKFVQETEKVGFLDAVELLSRRAGIPVPDVRGGGTAERGIKARLLEALEAAATAYEQWLGDPSTGAAARAYLERRGLTRDTVRAFRLGLAPAGWENLTQRMRERVPSEILVQAGLAAPRSGDEARAPRGGLYDRFRNRLMVPLVAPGGAVIGFGARGLLDEDQPKYL</sequence>
<dbReference type="InterPro" id="IPR036187">
    <property type="entry name" value="DNA_mismatch_repair_MutS_sf"/>
</dbReference>
<feature type="non-terminal residue" evidence="18">
    <location>
        <position position="1027"/>
    </location>
</feature>
<dbReference type="Gene3D" id="3.90.580.10">
    <property type="entry name" value="Zinc finger, CHC2-type domain"/>
    <property type="match status" value="1"/>
</dbReference>
<dbReference type="NCBIfam" id="TIGR01069">
    <property type="entry name" value="mutS2"/>
    <property type="match status" value="1"/>
</dbReference>
<feature type="compositionally biased region" description="Low complexity" evidence="16">
    <location>
        <begin position="751"/>
        <end position="760"/>
    </location>
</feature>
<organism evidence="18 19">
    <name type="scientific">Eiseniibacteriota bacterium</name>
    <dbReference type="NCBI Taxonomy" id="2212470"/>
    <lineage>
        <taxon>Bacteria</taxon>
        <taxon>Candidatus Eiseniibacteriota</taxon>
    </lineage>
</organism>
<evidence type="ECO:0000256" key="5">
    <source>
        <dbReference type="ARBA" id="ARBA00022695"/>
    </source>
</evidence>
<dbReference type="GO" id="GO:0016887">
    <property type="term" value="F:ATP hydrolysis activity"/>
    <property type="evidence" value="ECO:0007669"/>
    <property type="project" value="InterPro"/>
</dbReference>
<evidence type="ECO:0000313" key="18">
    <source>
        <dbReference type="EMBL" id="TMQ60547.1"/>
    </source>
</evidence>
<keyword evidence="8" id="KW-0547">Nucleotide-binding</keyword>
<dbReference type="SUPFAM" id="SSF56731">
    <property type="entry name" value="DNA primase core"/>
    <property type="match status" value="1"/>
</dbReference>
<dbReference type="GO" id="GO:0003899">
    <property type="term" value="F:DNA-directed RNA polymerase activity"/>
    <property type="evidence" value="ECO:0007669"/>
    <property type="project" value="InterPro"/>
</dbReference>
<dbReference type="InterPro" id="IPR027417">
    <property type="entry name" value="P-loop_NTPase"/>
</dbReference>
<dbReference type="SUPFAM" id="SSF48334">
    <property type="entry name" value="DNA repair protein MutS, domain III"/>
    <property type="match status" value="1"/>
</dbReference>
<keyword evidence="7" id="KW-0479">Metal-binding</keyword>